<evidence type="ECO:0000256" key="1">
    <source>
        <dbReference type="ARBA" id="ARBA00022598"/>
    </source>
</evidence>
<keyword evidence="1 3" id="KW-0436">Ligase</keyword>
<sequence length="191" mass="20690">MHNLRFIEREGIRMIMNNGFVPVATASPNTRVADPMANAELCCDAIVRAANAGAKVVALPEVVLTSYIADDMLCHDIVLGAAEETLAHLVAETAKLDVVFSVGLPLCVNGKIYNTLAICHAGEIMGVVPKTYIPTYGVDFEGRWFSSGPADVTYITVAGQEHVPFGSHQVFRCCQMPQLCLGYEICEDIWA</sequence>
<dbReference type="EMBL" id="CP002915">
    <property type="protein sequence ID" value="AEK31047.1"/>
    <property type="molecule type" value="Genomic_DNA"/>
</dbReference>
<accession>A0A806FHJ3</accession>
<dbReference type="KEGG" id="bnm:BALAC2494_01771"/>
<proteinExistence type="predicted"/>
<dbReference type="InterPro" id="IPR003010">
    <property type="entry name" value="C-N_Hydrolase"/>
</dbReference>
<dbReference type="PANTHER" id="PTHR23090:SF9">
    <property type="entry name" value="GLUTAMINE-DEPENDENT NAD(+) SYNTHETASE"/>
    <property type="match status" value="1"/>
</dbReference>
<feature type="domain" description="CN hydrolase" evidence="2">
    <location>
        <begin position="21"/>
        <end position="191"/>
    </location>
</feature>
<dbReference type="InterPro" id="IPR036526">
    <property type="entry name" value="C-N_Hydrolase_sf"/>
</dbReference>
<dbReference type="InterPro" id="IPR003694">
    <property type="entry name" value="NAD_synthase"/>
</dbReference>
<dbReference type="GO" id="GO:0003952">
    <property type="term" value="F:NAD+ synthase (glutamine-hydrolyzing) activity"/>
    <property type="evidence" value="ECO:0007669"/>
    <property type="project" value="UniProtKB-EC"/>
</dbReference>
<reference evidence="3 4" key="1">
    <citation type="journal article" date="2011" name="J. Bacteriol.">
        <title>Genome Sequence of the Probiotic Strain Bifidobacterium animalis subsp. lactis CNCM I-2494.</title>
        <authorList>
            <person name="Chervaux C."/>
            <person name="Grimaldi C."/>
            <person name="Bolotin A."/>
            <person name="Quinquis B."/>
            <person name="Legrain-Raspaud S."/>
            <person name="van Hylckama Vlieg J.E."/>
            <person name="Denariaz G."/>
            <person name="Smokvina T."/>
        </authorList>
    </citation>
    <scope>NUCLEOTIDE SEQUENCE [LARGE SCALE GENOMIC DNA]</scope>
    <source>
        <strain evidence="3 4">CNCM I-2494</strain>
    </source>
</reference>
<organism evidence="3 4">
    <name type="scientific">Bifidobacterium animalis subsp. lactis CNCM I-2494</name>
    <dbReference type="NCBI Taxonomy" id="1042403"/>
    <lineage>
        <taxon>Bacteria</taxon>
        <taxon>Bacillati</taxon>
        <taxon>Actinomycetota</taxon>
        <taxon>Actinomycetes</taxon>
        <taxon>Bifidobacteriales</taxon>
        <taxon>Bifidobacteriaceae</taxon>
        <taxon>Bifidobacterium</taxon>
    </lineage>
</organism>
<dbReference type="Gene3D" id="3.60.110.10">
    <property type="entry name" value="Carbon-nitrogen hydrolase"/>
    <property type="match status" value="1"/>
</dbReference>
<evidence type="ECO:0000313" key="4">
    <source>
        <dbReference type="Proteomes" id="UP000008394"/>
    </source>
</evidence>
<evidence type="ECO:0000313" key="3">
    <source>
        <dbReference type="EMBL" id="AEK31047.1"/>
    </source>
</evidence>
<dbReference type="GO" id="GO:0009435">
    <property type="term" value="P:NAD+ biosynthetic process"/>
    <property type="evidence" value="ECO:0007669"/>
    <property type="project" value="InterPro"/>
</dbReference>
<dbReference type="GO" id="GO:0005737">
    <property type="term" value="C:cytoplasm"/>
    <property type="evidence" value="ECO:0007669"/>
    <property type="project" value="InterPro"/>
</dbReference>
<dbReference type="SUPFAM" id="SSF56317">
    <property type="entry name" value="Carbon-nitrogen hydrolase"/>
    <property type="match status" value="1"/>
</dbReference>
<gene>
    <name evidence="3" type="ORF">BALAC2494_01771</name>
</gene>
<protein>
    <submittedName>
        <fullName evidence="3">NAD(+) synthase (Glutamine-hydrolyzing)</fullName>
        <ecNumber evidence="3">6.3.5.1</ecNumber>
    </submittedName>
</protein>
<dbReference type="GO" id="GO:0004359">
    <property type="term" value="F:glutaminase activity"/>
    <property type="evidence" value="ECO:0007669"/>
    <property type="project" value="InterPro"/>
</dbReference>
<dbReference type="PANTHER" id="PTHR23090">
    <property type="entry name" value="NH 3 /GLUTAMINE-DEPENDENT NAD + SYNTHETASE"/>
    <property type="match status" value="1"/>
</dbReference>
<dbReference type="AlphaFoldDB" id="A0A806FHJ3"/>
<dbReference type="Proteomes" id="UP000008394">
    <property type="component" value="Chromosome"/>
</dbReference>
<evidence type="ECO:0000259" key="2">
    <source>
        <dbReference type="PROSITE" id="PS50263"/>
    </source>
</evidence>
<dbReference type="PROSITE" id="PS50263">
    <property type="entry name" value="CN_HYDROLASE"/>
    <property type="match status" value="1"/>
</dbReference>
<dbReference type="Pfam" id="PF00795">
    <property type="entry name" value="CN_hydrolase"/>
    <property type="match status" value="1"/>
</dbReference>
<dbReference type="CDD" id="cd07570">
    <property type="entry name" value="GAT_Gln-NAD-synth"/>
    <property type="match status" value="1"/>
</dbReference>
<name>A0A806FHJ3_BIFAN</name>
<dbReference type="EC" id="6.3.5.1" evidence="3"/>